<comment type="caution">
    <text evidence="3">The sequence shown here is derived from an EMBL/GenBank/DDBJ whole genome shotgun (WGS) entry which is preliminary data.</text>
</comment>
<dbReference type="Proteomes" id="UP001343257">
    <property type="component" value="Unassembled WGS sequence"/>
</dbReference>
<gene>
    <name evidence="3" type="ORF">P9847_00275</name>
</gene>
<feature type="chain" id="PRO_5046041003" description="LTXXQ motif family protein" evidence="2">
    <location>
        <begin position="31"/>
        <end position="167"/>
    </location>
</feature>
<evidence type="ECO:0000256" key="2">
    <source>
        <dbReference type="SAM" id="SignalP"/>
    </source>
</evidence>
<accession>A0ABU6PLI5</accession>
<organism evidence="3 4">
    <name type="scientific">Paenibacillus chibensis</name>
    <dbReference type="NCBI Taxonomy" id="59846"/>
    <lineage>
        <taxon>Bacteria</taxon>
        <taxon>Bacillati</taxon>
        <taxon>Bacillota</taxon>
        <taxon>Bacilli</taxon>
        <taxon>Bacillales</taxon>
        <taxon>Paenibacillaceae</taxon>
        <taxon>Paenibacillus</taxon>
    </lineage>
</organism>
<feature type="region of interest" description="Disordered" evidence="1">
    <location>
        <begin position="33"/>
        <end position="62"/>
    </location>
</feature>
<evidence type="ECO:0000313" key="3">
    <source>
        <dbReference type="EMBL" id="MED5015736.1"/>
    </source>
</evidence>
<keyword evidence="2" id="KW-0732">Signal</keyword>
<keyword evidence="4" id="KW-1185">Reference proteome</keyword>
<protein>
    <recommendedName>
        <fullName evidence="5">LTXXQ motif family protein</fullName>
    </recommendedName>
</protein>
<feature type="compositionally biased region" description="Basic and acidic residues" evidence="1">
    <location>
        <begin position="45"/>
        <end position="54"/>
    </location>
</feature>
<name>A0ABU6PLI5_9BACL</name>
<evidence type="ECO:0008006" key="5">
    <source>
        <dbReference type="Google" id="ProtNLM"/>
    </source>
</evidence>
<reference evidence="3 4" key="1">
    <citation type="submission" date="2023-03" db="EMBL/GenBank/DDBJ databases">
        <title>Bacillus Genome Sequencing.</title>
        <authorList>
            <person name="Dunlap C."/>
        </authorList>
    </citation>
    <scope>NUCLEOTIDE SEQUENCE [LARGE SCALE GENOMIC DNA]</scope>
    <source>
        <strain evidence="3 4">NRS-52</strain>
    </source>
</reference>
<evidence type="ECO:0000313" key="4">
    <source>
        <dbReference type="Proteomes" id="UP001343257"/>
    </source>
</evidence>
<evidence type="ECO:0000256" key="1">
    <source>
        <dbReference type="SAM" id="MobiDB-lite"/>
    </source>
</evidence>
<sequence length="167" mass="18578">MNLFNKTLLAGALSCVLAAGGFSFAHTAGAAPDTRAATPEMSPPAEKEQQDESRHRRHGHHGRKFVLFKDAAALLGMTEQDLKTEWKQGKSLQQIAKEKKNWDAEIFVQKLTAVQSAKLDSAVKAGKMTQQQADQLKKKLPGSLKRFTQHVYRPHPNRRLPSTHSEI</sequence>
<feature type="signal peptide" evidence="2">
    <location>
        <begin position="1"/>
        <end position="30"/>
    </location>
</feature>
<dbReference type="RefSeq" id="WP_328274402.1">
    <property type="nucleotide sequence ID" value="NZ_JARTLD010000001.1"/>
</dbReference>
<proteinExistence type="predicted"/>
<dbReference type="EMBL" id="JARTLD010000001">
    <property type="protein sequence ID" value="MED5015736.1"/>
    <property type="molecule type" value="Genomic_DNA"/>
</dbReference>